<dbReference type="Proteomes" id="UP000664859">
    <property type="component" value="Unassembled WGS sequence"/>
</dbReference>
<proteinExistence type="predicted"/>
<dbReference type="EMBL" id="JAFCMP010000144">
    <property type="protein sequence ID" value="KAG5185028.1"/>
    <property type="molecule type" value="Genomic_DNA"/>
</dbReference>
<keyword evidence="1" id="KW-1133">Transmembrane helix</keyword>
<name>A0A835Z9Y2_9STRA</name>
<evidence type="ECO:0000313" key="3">
    <source>
        <dbReference type="Proteomes" id="UP000664859"/>
    </source>
</evidence>
<sequence length="208" mass="20833">MASLLKSLKRLAPVAKVTAGGATEEAAELAAKRAARQAALNAALKAAKAGSATAKETLQSATLKSAQWAATHPKTVVGGLTAAAAAATALKRFQDRDGSRFTINSIKAGGKGVTISFTPSAEITKFDTVDAGTKGVMVLHTSFEAQMAGVIGDAAGDAASIAAGATSSVADALGVPDVADYAIYIEIAAAVIALVAVAYVVRTFKSVR</sequence>
<keyword evidence="1" id="KW-0472">Membrane</keyword>
<comment type="caution">
    <text evidence="2">The sequence shown here is derived from an EMBL/GenBank/DDBJ whole genome shotgun (WGS) entry which is preliminary data.</text>
</comment>
<keyword evidence="3" id="KW-1185">Reference proteome</keyword>
<feature type="transmembrane region" description="Helical" evidence="1">
    <location>
        <begin position="181"/>
        <end position="201"/>
    </location>
</feature>
<keyword evidence="1" id="KW-0812">Transmembrane</keyword>
<gene>
    <name evidence="2" type="ORF">JKP88DRAFT_289503</name>
</gene>
<accession>A0A835Z9Y2</accession>
<protein>
    <submittedName>
        <fullName evidence="2">Uncharacterized protein</fullName>
    </submittedName>
</protein>
<reference evidence="2" key="1">
    <citation type="submission" date="2021-02" db="EMBL/GenBank/DDBJ databases">
        <title>First Annotated Genome of the Yellow-green Alga Tribonema minus.</title>
        <authorList>
            <person name="Mahan K.M."/>
        </authorList>
    </citation>
    <scope>NUCLEOTIDE SEQUENCE</scope>
    <source>
        <strain evidence="2">UTEX B ZZ1240</strain>
    </source>
</reference>
<dbReference type="AlphaFoldDB" id="A0A835Z9Y2"/>
<evidence type="ECO:0000313" key="2">
    <source>
        <dbReference type="EMBL" id="KAG5185028.1"/>
    </source>
</evidence>
<organism evidence="2 3">
    <name type="scientific">Tribonema minus</name>
    <dbReference type="NCBI Taxonomy" id="303371"/>
    <lineage>
        <taxon>Eukaryota</taxon>
        <taxon>Sar</taxon>
        <taxon>Stramenopiles</taxon>
        <taxon>Ochrophyta</taxon>
        <taxon>PX clade</taxon>
        <taxon>Xanthophyceae</taxon>
        <taxon>Tribonematales</taxon>
        <taxon>Tribonemataceae</taxon>
        <taxon>Tribonema</taxon>
    </lineage>
</organism>
<evidence type="ECO:0000256" key="1">
    <source>
        <dbReference type="SAM" id="Phobius"/>
    </source>
</evidence>